<dbReference type="InterPro" id="IPR049326">
    <property type="entry name" value="Rhodopsin_dom_fungi"/>
</dbReference>
<gene>
    <name evidence="8" type="ORF">BDY21DRAFT_124394</name>
</gene>
<organism evidence="8 9">
    <name type="scientific">Lineolata rhizophorae</name>
    <dbReference type="NCBI Taxonomy" id="578093"/>
    <lineage>
        <taxon>Eukaryota</taxon>
        <taxon>Fungi</taxon>
        <taxon>Dikarya</taxon>
        <taxon>Ascomycota</taxon>
        <taxon>Pezizomycotina</taxon>
        <taxon>Dothideomycetes</taxon>
        <taxon>Dothideomycetes incertae sedis</taxon>
        <taxon>Lineolatales</taxon>
        <taxon>Lineolataceae</taxon>
        <taxon>Lineolata</taxon>
    </lineage>
</organism>
<dbReference type="OrthoDB" id="5283415at2759"/>
<feature type="transmembrane region" description="Helical" evidence="6">
    <location>
        <begin position="42"/>
        <end position="61"/>
    </location>
</feature>
<evidence type="ECO:0000256" key="6">
    <source>
        <dbReference type="SAM" id="Phobius"/>
    </source>
</evidence>
<reference evidence="8" key="1">
    <citation type="journal article" date="2020" name="Stud. Mycol.">
        <title>101 Dothideomycetes genomes: a test case for predicting lifestyles and emergence of pathogens.</title>
        <authorList>
            <person name="Haridas S."/>
            <person name="Albert R."/>
            <person name="Binder M."/>
            <person name="Bloem J."/>
            <person name="Labutti K."/>
            <person name="Salamov A."/>
            <person name="Andreopoulos B."/>
            <person name="Baker S."/>
            <person name="Barry K."/>
            <person name="Bills G."/>
            <person name="Bluhm B."/>
            <person name="Cannon C."/>
            <person name="Castanera R."/>
            <person name="Culley D."/>
            <person name="Daum C."/>
            <person name="Ezra D."/>
            <person name="Gonzalez J."/>
            <person name="Henrissat B."/>
            <person name="Kuo A."/>
            <person name="Liang C."/>
            <person name="Lipzen A."/>
            <person name="Lutzoni F."/>
            <person name="Magnuson J."/>
            <person name="Mondo S."/>
            <person name="Nolan M."/>
            <person name="Ohm R."/>
            <person name="Pangilinan J."/>
            <person name="Park H.-J."/>
            <person name="Ramirez L."/>
            <person name="Alfaro M."/>
            <person name="Sun H."/>
            <person name="Tritt A."/>
            <person name="Yoshinaga Y."/>
            <person name="Zwiers L.-H."/>
            <person name="Turgeon B."/>
            <person name="Goodwin S."/>
            <person name="Spatafora J."/>
            <person name="Crous P."/>
            <person name="Grigoriev I."/>
        </authorList>
    </citation>
    <scope>NUCLEOTIDE SEQUENCE</scope>
    <source>
        <strain evidence="8">ATCC 16933</strain>
    </source>
</reference>
<evidence type="ECO:0000256" key="5">
    <source>
        <dbReference type="ARBA" id="ARBA00038359"/>
    </source>
</evidence>
<dbReference type="Proteomes" id="UP000799766">
    <property type="component" value="Unassembled WGS sequence"/>
</dbReference>
<evidence type="ECO:0000313" key="9">
    <source>
        <dbReference type="Proteomes" id="UP000799766"/>
    </source>
</evidence>
<keyword evidence="9" id="KW-1185">Reference proteome</keyword>
<comment type="subcellular location">
    <subcellularLocation>
        <location evidence="1">Membrane</location>
        <topology evidence="1">Multi-pass membrane protein</topology>
    </subcellularLocation>
</comment>
<name>A0A6A6NNX2_9PEZI</name>
<evidence type="ECO:0000256" key="1">
    <source>
        <dbReference type="ARBA" id="ARBA00004141"/>
    </source>
</evidence>
<feature type="domain" description="Rhodopsin" evidence="7">
    <location>
        <begin position="26"/>
        <end position="280"/>
    </location>
</feature>
<proteinExistence type="inferred from homology"/>
<dbReference type="InterPro" id="IPR052337">
    <property type="entry name" value="SAT4-like"/>
</dbReference>
<keyword evidence="2 6" id="KW-0812">Transmembrane</keyword>
<dbReference type="EMBL" id="MU001697">
    <property type="protein sequence ID" value="KAF2453416.1"/>
    <property type="molecule type" value="Genomic_DNA"/>
</dbReference>
<keyword evidence="4 6" id="KW-0472">Membrane</keyword>
<evidence type="ECO:0000256" key="2">
    <source>
        <dbReference type="ARBA" id="ARBA00022692"/>
    </source>
</evidence>
<evidence type="ECO:0000256" key="4">
    <source>
        <dbReference type="ARBA" id="ARBA00023136"/>
    </source>
</evidence>
<protein>
    <recommendedName>
        <fullName evidence="7">Rhodopsin domain-containing protein</fullName>
    </recommendedName>
</protein>
<evidence type="ECO:0000259" key="7">
    <source>
        <dbReference type="Pfam" id="PF20684"/>
    </source>
</evidence>
<feature type="transmembrane region" description="Helical" evidence="6">
    <location>
        <begin position="124"/>
        <end position="145"/>
    </location>
</feature>
<feature type="transmembrane region" description="Helical" evidence="6">
    <location>
        <begin position="81"/>
        <end position="103"/>
    </location>
</feature>
<dbReference type="GO" id="GO:0016020">
    <property type="term" value="C:membrane"/>
    <property type="evidence" value="ECO:0007669"/>
    <property type="project" value="UniProtKB-SubCell"/>
</dbReference>
<evidence type="ECO:0000256" key="3">
    <source>
        <dbReference type="ARBA" id="ARBA00022989"/>
    </source>
</evidence>
<dbReference type="PANTHER" id="PTHR33048">
    <property type="entry name" value="PTH11-LIKE INTEGRAL MEMBRANE PROTEIN (AFU_ORTHOLOGUE AFUA_5G11245)"/>
    <property type="match status" value="1"/>
</dbReference>
<feature type="transmembrane region" description="Helical" evidence="6">
    <location>
        <begin position="12"/>
        <end position="30"/>
    </location>
</feature>
<accession>A0A6A6NNX2</accession>
<dbReference type="PANTHER" id="PTHR33048:SF160">
    <property type="entry name" value="SAT4 FAMILY MEMBRANE PROTEIN"/>
    <property type="match status" value="1"/>
</dbReference>
<dbReference type="AlphaFoldDB" id="A0A6A6NNX2"/>
<sequence>MNEDVDRTAATLILVFPSASTAFVALRLISRYLNRSYGFDDTVILLAWTITIGQAVIQWQMARFSFDLTPSEQRVASQYNLAIELIYNPILMLVRTSAILFLYRLGDVRRGIRYSLHALNALNIGHGVATFFTILFQCMPVNYAWESEILDARAQRAAGADANGVINGQRVTGGTCINREQFFLVSAGLSTMLDVLLLTIPMKMTWRLQMPCKRKFAVVVILSMGWIVTGISISRIIIFYQIFASPDFNTNFGYNFTVSSIENNMAIIAASIPALSAFWKRIAPRCWRTFSDGEPSGPKHYNDVVLPRKLSASSVTATTATIPDDTVRDDKVYRIDELDFERDRRMRGEGVHSWIDPGSLWVGRSESEGRRSRQDVLR</sequence>
<feature type="transmembrane region" description="Helical" evidence="6">
    <location>
        <begin position="182"/>
        <end position="204"/>
    </location>
</feature>
<comment type="similarity">
    <text evidence="5">Belongs to the SAT4 family.</text>
</comment>
<evidence type="ECO:0000313" key="8">
    <source>
        <dbReference type="EMBL" id="KAF2453416.1"/>
    </source>
</evidence>
<feature type="transmembrane region" description="Helical" evidence="6">
    <location>
        <begin position="263"/>
        <end position="279"/>
    </location>
</feature>
<dbReference type="Pfam" id="PF20684">
    <property type="entry name" value="Fung_rhodopsin"/>
    <property type="match status" value="1"/>
</dbReference>
<feature type="transmembrane region" description="Helical" evidence="6">
    <location>
        <begin position="216"/>
        <end position="243"/>
    </location>
</feature>
<keyword evidence="3 6" id="KW-1133">Transmembrane helix</keyword>